<feature type="transmembrane region" description="Helical" evidence="1">
    <location>
        <begin position="570"/>
        <end position="593"/>
    </location>
</feature>
<accession>A0ABY8VMB9</accession>
<keyword evidence="1" id="KW-0812">Transmembrane</keyword>
<dbReference type="RefSeq" id="WP_284873958.1">
    <property type="nucleotide sequence ID" value="NZ_CP126970.1"/>
</dbReference>
<keyword evidence="3" id="KW-1185">Reference proteome</keyword>
<gene>
    <name evidence="2" type="ORF">QP029_08800</name>
</gene>
<evidence type="ECO:0000313" key="2">
    <source>
        <dbReference type="EMBL" id="WIM69363.1"/>
    </source>
</evidence>
<organism evidence="2 3">
    <name type="scientific">Corynebacterium suedekumii</name>
    <dbReference type="NCBI Taxonomy" id="3049801"/>
    <lineage>
        <taxon>Bacteria</taxon>
        <taxon>Bacillati</taxon>
        <taxon>Actinomycetota</taxon>
        <taxon>Actinomycetes</taxon>
        <taxon>Mycobacteriales</taxon>
        <taxon>Corynebacteriaceae</taxon>
        <taxon>Corynebacterium</taxon>
    </lineage>
</organism>
<name>A0ABY8VMB9_9CORY</name>
<protein>
    <submittedName>
        <fullName evidence="2">Uncharacterized protein</fullName>
    </submittedName>
</protein>
<feature type="transmembrane region" description="Helical" evidence="1">
    <location>
        <begin position="645"/>
        <end position="666"/>
    </location>
</feature>
<dbReference type="Proteomes" id="UP001238805">
    <property type="component" value="Chromosome"/>
</dbReference>
<feature type="transmembrane region" description="Helical" evidence="1">
    <location>
        <begin position="301"/>
        <end position="319"/>
    </location>
</feature>
<reference evidence="2 3" key="1">
    <citation type="submission" date="2023-05" db="EMBL/GenBank/DDBJ databases">
        <title>Corynebacterium suedekumii sp. nov. and Corynebacterium breve sp. nov. isolated from raw cow's milk.</title>
        <authorList>
            <person name="Baer M.K."/>
            <person name="Mehl L."/>
            <person name="Hellmuth R."/>
            <person name="Marke G."/>
            <person name="Lipski A."/>
        </authorList>
    </citation>
    <scope>NUCLEOTIDE SEQUENCE [LARGE SCALE GENOMIC DNA]</scope>
    <source>
        <strain evidence="2 3">LM112</strain>
    </source>
</reference>
<feature type="transmembrane region" description="Helical" evidence="1">
    <location>
        <begin position="614"/>
        <end position="639"/>
    </location>
</feature>
<feature type="transmembrane region" description="Helical" evidence="1">
    <location>
        <begin position="180"/>
        <end position="205"/>
    </location>
</feature>
<evidence type="ECO:0000256" key="1">
    <source>
        <dbReference type="SAM" id="Phobius"/>
    </source>
</evidence>
<proteinExistence type="predicted"/>
<keyword evidence="1" id="KW-0472">Membrane</keyword>
<evidence type="ECO:0000313" key="3">
    <source>
        <dbReference type="Proteomes" id="UP001238805"/>
    </source>
</evidence>
<feature type="transmembrane region" description="Helical" evidence="1">
    <location>
        <begin position="226"/>
        <end position="248"/>
    </location>
</feature>
<feature type="transmembrane region" description="Helical" evidence="1">
    <location>
        <begin position="260"/>
        <end position="280"/>
    </location>
</feature>
<keyword evidence="1" id="KW-1133">Transmembrane helix</keyword>
<sequence length="678" mass="71900">MTSNLSLARSIMWMTSVLLAGVLLGATISFLIDQDRWGPEGFTHGFSISEIPSSVSRDEVVSTIREAAGDEHVNVYKMSPSAQESVRSTDYYVFIGEETLVIGDLDQGAFPTFGTQFPATLQPAAALTRDRLLGTYLVQGDAQQAQGIVSSLERLGIRAPQTSSPPSSLLWGIFLVGSPWGIAVLILLSALVLAAANLASVRLAIAGLRLTTGMPLSRIRAAEGCALLIPVTVCVALSSFALLAYSLINLNGYQARTILVIGAQQLVIVLIAAASAMGLVALSVRNHSIGRIIKGDRPMRLLTVLSATAIVIATAGAGGNTAGTINQITEFRQAQPADSFRAAHPELVKPVFSYAIATEEASEIFPKLGEIFRTMEQQDSVLLTEAGILSSFIGEQHAIDPQRSLLINSAFLRTLPSVDPELKEAVDSRAGQLGAVTLVIPADLSEHKDAIRSSLDQWLNFQLSLNEDAPDQARPNTTVLTGVDLGIVPRLDYDATGSSMHLVDPITVIIDADNGLLSDDFYGDVGAYADQDKYKQLVDYAGVGHAVVALESIAELSALDHANRLAELRITITGTIVMLLVLMLGSIIFAAVYHARKATAIFLLASTGSGFFNIYGRFLALVGVLSAIPAFLASAVVKISVLPQVAIVAIITAIALATTSAMLLALKRSLTRTALEVT</sequence>
<feature type="transmembrane region" description="Helical" evidence="1">
    <location>
        <begin position="12"/>
        <end position="32"/>
    </location>
</feature>
<dbReference type="EMBL" id="CP126970">
    <property type="protein sequence ID" value="WIM69363.1"/>
    <property type="molecule type" value="Genomic_DNA"/>
</dbReference>